<proteinExistence type="predicted"/>
<dbReference type="Gene3D" id="3.30.559.30">
    <property type="entry name" value="Nonribosomal peptide synthetase, condensation domain"/>
    <property type="match status" value="1"/>
</dbReference>
<dbReference type="Proteomes" id="UP000245910">
    <property type="component" value="Chromosome III"/>
</dbReference>
<dbReference type="GeneID" id="37259912"/>
<keyword evidence="2" id="KW-1185">Reference proteome</keyword>
<evidence type="ECO:0000313" key="1">
    <source>
        <dbReference type="EMBL" id="CEI68196.1"/>
    </source>
</evidence>
<dbReference type="RefSeq" id="XP_025591911.1">
    <property type="nucleotide sequence ID" value="XM_025737007.2"/>
</dbReference>
<evidence type="ECO:0000313" key="2">
    <source>
        <dbReference type="Proteomes" id="UP000245910"/>
    </source>
</evidence>
<dbReference type="KEGG" id="fvn:FVRRES_08273"/>
<name>A0A2L2TV74_9HYPO</name>
<dbReference type="OrthoDB" id="2548233at2759"/>
<dbReference type="PANTHER" id="PTHR42034">
    <property type="entry name" value="CHROMOSOME 7, WHOLE GENOME SHOTGUN SEQUENCE-RELATED"/>
    <property type="match status" value="1"/>
</dbReference>
<accession>A0A2L2TV74</accession>
<reference evidence="2" key="1">
    <citation type="submission" date="2014-10" db="EMBL/GenBank/DDBJ databases">
        <authorList>
            <person name="King R."/>
        </authorList>
    </citation>
    <scope>NUCLEOTIDE SEQUENCE [LARGE SCALE GENOMIC DNA]</scope>
    <source>
        <strain evidence="2">A3/5</strain>
    </source>
</reference>
<dbReference type="EMBL" id="LN649231">
    <property type="protein sequence ID" value="CEI68196.1"/>
    <property type="molecule type" value="Genomic_DNA"/>
</dbReference>
<dbReference type="PANTHER" id="PTHR42034:SF1">
    <property type="entry name" value="CONDENSATION DOMAIN-CONTAINING PROTEIN"/>
    <property type="match status" value="1"/>
</dbReference>
<dbReference type="AlphaFoldDB" id="A0A2L2TV74"/>
<dbReference type="Gene3D" id="3.30.559.10">
    <property type="entry name" value="Chloramphenicol acetyltransferase-like domain"/>
    <property type="match status" value="1"/>
</dbReference>
<dbReference type="SUPFAM" id="SSF52777">
    <property type="entry name" value="CoA-dependent acyltransferases"/>
    <property type="match status" value="1"/>
</dbReference>
<protein>
    <submittedName>
        <fullName evidence="1">Uncharacterized protein</fullName>
    </submittedName>
</protein>
<dbReference type="InterPro" id="IPR023213">
    <property type="entry name" value="CAT-like_dom_sf"/>
</dbReference>
<sequence length="532" mass="58959">MAAPKDYNWQQVKPGVWQRPIDEIEQFYSSLVVLYEGSGRMFFGITGHISLSIQSPKDVSSEDAERHVDEALRKAWLALRYDHPTLASQATQDPETGEWVKTYKHLDGNADKNDWVDKTLVHISNGQTGNEWANSDPPAPKVPTIFVLHRPNEEKDGSQIIRRDLVLRSPHDILDGIGTLMLLNNFIALAADAYEKGDTYNPPALDGSEASNLSPSYRIAANIPDKLPEAQMIRLDAMAVQKAAVASDPSVEVLALPFRKGEVVPGRHQRVSLSFTEKETQQLLAACKNVKATPTHAFHAAAAIVVRDLQHKPAETKKVRYINYILRNERPNCSDPYNSMKHPAAVYHSVSGQSLVVDMDLHPSNHQPDTNEFHKVLDTIKDFYLTVKQDKDFYILAPTMFSQATPEILSSPRPLPIPPPKAHPSVSISSMGRVEGMIAPETKAFSARDPWVTGEELGNGLGLFLGTFRGELCLSAAYNDAWHTEGDVRAYLERCKDVVFLGLGLKAWANRAGIVHSFRGADVTIQTVLCGM</sequence>
<organism evidence="1 2">
    <name type="scientific">Fusarium venenatum</name>
    <dbReference type="NCBI Taxonomy" id="56646"/>
    <lineage>
        <taxon>Eukaryota</taxon>
        <taxon>Fungi</taxon>
        <taxon>Dikarya</taxon>
        <taxon>Ascomycota</taxon>
        <taxon>Pezizomycotina</taxon>
        <taxon>Sordariomycetes</taxon>
        <taxon>Hypocreomycetidae</taxon>
        <taxon>Hypocreales</taxon>
        <taxon>Nectriaceae</taxon>
        <taxon>Fusarium</taxon>
    </lineage>
</organism>